<name>A0A218Z2G5_9HELO</name>
<feature type="transmembrane region" description="Helical" evidence="1">
    <location>
        <begin position="188"/>
        <end position="210"/>
    </location>
</feature>
<evidence type="ECO:0000256" key="1">
    <source>
        <dbReference type="SAM" id="Phobius"/>
    </source>
</evidence>
<comment type="caution">
    <text evidence="2">The sequence shown here is derived from an EMBL/GenBank/DDBJ whole genome shotgun (WGS) entry which is preliminary data.</text>
</comment>
<accession>A0A218Z2G5</accession>
<keyword evidence="3" id="KW-1185">Reference proteome</keyword>
<sequence length="312" mass="34025">MASPGSGESRPGPRQPIAWARTLPYNLVPALLAWFPISAFPSLYQRGLVGVWAACFACQVEGREVGVVDFFAPLGKRLLVLVMISSAGRALDDMLDPHQEDIDSRASYRTILLAAGYPCWALATAAAVYYLQGPSHLLLWVPPWLLVSLAVAAKHMPALRQLSRGLAVVSLLPAAWSGSRPRDVPEDLLLLAAFTFFWILYVDILLHAALQSDLDGYASPSSPATSLSLLALFQLTSLSIYSYGTGRSPRSWVLGVGGWAASCAWHIQDTSRLEWRWNERAGEAAVVRNVWLGAWLAGVEVGELWARGLLVF</sequence>
<feature type="transmembrane region" description="Helical" evidence="1">
    <location>
        <begin position="137"/>
        <end position="156"/>
    </location>
</feature>
<dbReference type="STRING" id="503106.A0A218Z2G5"/>
<evidence type="ECO:0000313" key="3">
    <source>
        <dbReference type="Proteomes" id="UP000242519"/>
    </source>
</evidence>
<reference evidence="2 3" key="1">
    <citation type="submission" date="2017-04" db="EMBL/GenBank/DDBJ databases">
        <title>Draft genome sequence of Marssonina coronaria NL1: causal agent of apple blotch.</title>
        <authorList>
            <person name="Cheng Q."/>
        </authorList>
    </citation>
    <scope>NUCLEOTIDE SEQUENCE [LARGE SCALE GENOMIC DNA]</scope>
    <source>
        <strain evidence="2 3">NL1</strain>
    </source>
</reference>
<feature type="transmembrane region" description="Helical" evidence="1">
    <location>
        <begin position="111"/>
        <end position="131"/>
    </location>
</feature>
<dbReference type="InParanoid" id="A0A218Z2G5"/>
<keyword evidence="1" id="KW-0472">Membrane</keyword>
<feature type="transmembrane region" description="Helical" evidence="1">
    <location>
        <begin position="222"/>
        <end position="241"/>
    </location>
</feature>
<organism evidence="2 3">
    <name type="scientific">Diplocarpon coronariae</name>
    <dbReference type="NCBI Taxonomy" id="2795749"/>
    <lineage>
        <taxon>Eukaryota</taxon>
        <taxon>Fungi</taxon>
        <taxon>Dikarya</taxon>
        <taxon>Ascomycota</taxon>
        <taxon>Pezizomycotina</taxon>
        <taxon>Leotiomycetes</taxon>
        <taxon>Helotiales</taxon>
        <taxon>Drepanopezizaceae</taxon>
        <taxon>Diplocarpon</taxon>
    </lineage>
</organism>
<evidence type="ECO:0000313" key="2">
    <source>
        <dbReference type="EMBL" id="OWP02271.1"/>
    </source>
</evidence>
<proteinExistence type="predicted"/>
<dbReference type="AlphaFoldDB" id="A0A218Z2G5"/>
<gene>
    <name evidence="2" type="ORF">B2J93_1233</name>
</gene>
<dbReference type="Proteomes" id="UP000242519">
    <property type="component" value="Unassembled WGS sequence"/>
</dbReference>
<protein>
    <submittedName>
        <fullName evidence="2">Uncharacterized protein</fullName>
    </submittedName>
</protein>
<keyword evidence="1" id="KW-1133">Transmembrane helix</keyword>
<dbReference type="EMBL" id="MZNU01000240">
    <property type="protein sequence ID" value="OWP02271.1"/>
    <property type="molecule type" value="Genomic_DNA"/>
</dbReference>
<keyword evidence="1" id="KW-0812">Transmembrane</keyword>
<dbReference type="OrthoDB" id="18170at2759"/>